<dbReference type="EMBL" id="JARBDR010000640">
    <property type="protein sequence ID" value="KAJ8310445.1"/>
    <property type="molecule type" value="Genomic_DNA"/>
</dbReference>
<organism evidence="2 3">
    <name type="scientific">Tegillarca granosa</name>
    <name type="common">Malaysian cockle</name>
    <name type="synonym">Anadara granosa</name>
    <dbReference type="NCBI Taxonomy" id="220873"/>
    <lineage>
        <taxon>Eukaryota</taxon>
        <taxon>Metazoa</taxon>
        <taxon>Spiralia</taxon>
        <taxon>Lophotrochozoa</taxon>
        <taxon>Mollusca</taxon>
        <taxon>Bivalvia</taxon>
        <taxon>Autobranchia</taxon>
        <taxon>Pteriomorphia</taxon>
        <taxon>Arcoida</taxon>
        <taxon>Arcoidea</taxon>
        <taxon>Arcidae</taxon>
        <taxon>Tegillarca</taxon>
    </lineage>
</organism>
<evidence type="ECO:0000256" key="1">
    <source>
        <dbReference type="SAM" id="MobiDB-lite"/>
    </source>
</evidence>
<name>A0ABQ9EZ57_TEGGR</name>
<dbReference type="Proteomes" id="UP001217089">
    <property type="component" value="Unassembled WGS sequence"/>
</dbReference>
<proteinExistence type="predicted"/>
<keyword evidence="3" id="KW-1185">Reference proteome</keyword>
<protein>
    <submittedName>
        <fullName evidence="2">Uncharacterized protein</fullName>
    </submittedName>
</protein>
<gene>
    <name evidence="2" type="ORF">KUTeg_012310</name>
</gene>
<reference evidence="2 3" key="1">
    <citation type="submission" date="2022-12" db="EMBL/GenBank/DDBJ databases">
        <title>Chromosome-level genome of Tegillarca granosa.</title>
        <authorList>
            <person name="Kim J."/>
        </authorList>
    </citation>
    <scope>NUCLEOTIDE SEQUENCE [LARGE SCALE GENOMIC DNA]</scope>
    <source>
        <strain evidence="2">Teg-2019</strain>
        <tissue evidence="2">Adductor muscle</tissue>
    </source>
</reference>
<feature type="compositionally biased region" description="Basic and acidic residues" evidence="1">
    <location>
        <begin position="7"/>
        <end position="23"/>
    </location>
</feature>
<accession>A0ABQ9EZ57</accession>
<evidence type="ECO:0000313" key="3">
    <source>
        <dbReference type="Proteomes" id="UP001217089"/>
    </source>
</evidence>
<comment type="caution">
    <text evidence="2">The sequence shown here is derived from an EMBL/GenBank/DDBJ whole genome shotgun (WGS) entry which is preliminary data.</text>
</comment>
<feature type="region of interest" description="Disordered" evidence="1">
    <location>
        <begin position="1"/>
        <end position="33"/>
    </location>
</feature>
<evidence type="ECO:0000313" key="2">
    <source>
        <dbReference type="EMBL" id="KAJ8310445.1"/>
    </source>
</evidence>
<sequence length="349" mass="40459">MKQSRSSRLEEETTIYREKDKLRKTTARSSRTDEEVVCEQENAKLRMKKNRISRAKESWLLDKKKDASRKKLQPYNSVYSNICVNDKWLSDSEDTSSILNQLTMENNEIVNNENEIVTDSEDEIEEAALLEIQEHLAHSRSMNNETCLQSQDGNKIQASDVINIAPGEGQVPVSTFREPEWEAIAFPKLFHDGKHTYNTTRSVKLTTKKYINVRLLNIDGQFGECTEYIFQSLHWLETLQLQSIINISQHPGILSHIINDEQLFTSFKSLRGTPLYWQQMQLDMLEKLRQLCPYTFFVATSAAEFQWTKVISVVAKQYGQQFSKDQMSAMDWETKKLVKTECCKSCKAN</sequence>